<proteinExistence type="predicted"/>
<organism evidence="1 2">
    <name type="scientific">Nemania bipapillata</name>
    <dbReference type="NCBI Taxonomy" id="110536"/>
    <lineage>
        <taxon>Eukaryota</taxon>
        <taxon>Fungi</taxon>
        <taxon>Dikarya</taxon>
        <taxon>Ascomycota</taxon>
        <taxon>Pezizomycotina</taxon>
        <taxon>Sordariomycetes</taxon>
        <taxon>Xylariomycetidae</taxon>
        <taxon>Xylariales</taxon>
        <taxon>Xylariaceae</taxon>
        <taxon>Nemania</taxon>
    </lineage>
</organism>
<reference evidence="1" key="1">
    <citation type="submission" date="2022-11" db="EMBL/GenBank/DDBJ databases">
        <title>Genome Sequence of Nemania bipapillata.</title>
        <authorList>
            <person name="Buettner E."/>
        </authorList>
    </citation>
    <scope>NUCLEOTIDE SEQUENCE</scope>
    <source>
        <strain evidence="1">CP14</strain>
    </source>
</reference>
<sequence>MALPKSGGLHWIDPTNIAIAAKLAGSKFLQDLSTISGSDLVGPSGTRQSLGLPLTYSVSLLTACGLYDNARISCDTPRIGFTFNPATDLKLDSTAAQGTLSTAYTNELHAYSVVSTFTAVAYILASILTVLSCIMIVLSRRFPRATLASRLTSWLASLLILAATIASIVTFVKLRDVFNNSFGDAGVRTTINARAFALSAAGTVASIAAFVLGWAPTRLA</sequence>
<name>A0ACC2I3W3_9PEZI</name>
<dbReference type="Proteomes" id="UP001153334">
    <property type="component" value="Unassembled WGS sequence"/>
</dbReference>
<gene>
    <name evidence="1" type="ORF">ONZ43_g6029</name>
</gene>
<keyword evidence="2" id="KW-1185">Reference proteome</keyword>
<comment type="caution">
    <text evidence="1">The sequence shown here is derived from an EMBL/GenBank/DDBJ whole genome shotgun (WGS) entry which is preliminary data.</text>
</comment>
<protein>
    <submittedName>
        <fullName evidence="1">Uncharacterized protein</fullName>
    </submittedName>
</protein>
<accession>A0ACC2I3W3</accession>
<evidence type="ECO:0000313" key="1">
    <source>
        <dbReference type="EMBL" id="KAJ8109835.1"/>
    </source>
</evidence>
<dbReference type="EMBL" id="JAPESX010002026">
    <property type="protein sequence ID" value="KAJ8109835.1"/>
    <property type="molecule type" value="Genomic_DNA"/>
</dbReference>
<evidence type="ECO:0000313" key="2">
    <source>
        <dbReference type="Proteomes" id="UP001153334"/>
    </source>
</evidence>